<name>A0A415I175_9BACE</name>
<protein>
    <submittedName>
        <fullName evidence="2">DUF3408 domain-containing protein</fullName>
    </submittedName>
</protein>
<evidence type="ECO:0000313" key="2">
    <source>
        <dbReference type="EMBL" id="RHL01351.1"/>
    </source>
</evidence>
<comment type="caution">
    <text evidence="2">The sequence shown here is derived from an EMBL/GenBank/DDBJ whole genome shotgun (WGS) entry which is preliminary data.</text>
</comment>
<accession>A0A415I175</accession>
<evidence type="ECO:0000256" key="1">
    <source>
        <dbReference type="SAM" id="MobiDB-lite"/>
    </source>
</evidence>
<dbReference type="Pfam" id="PF11888">
    <property type="entry name" value="DUF3408"/>
    <property type="match status" value="1"/>
</dbReference>
<feature type="compositionally biased region" description="Basic and acidic residues" evidence="1">
    <location>
        <begin position="17"/>
        <end position="41"/>
    </location>
</feature>
<dbReference type="InterPro" id="IPR021823">
    <property type="entry name" value="DUF3408"/>
</dbReference>
<dbReference type="Proteomes" id="UP000284417">
    <property type="component" value="Unassembled WGS sequence"/>
</dbReference>
<proteinExistence type="predicted"/>
<sequence length="181" mass="21156">MAKKRDYENDEAYKNFRLEDYLPSIDRPKREEVPSAPKEEQPTEEASFFPVPDEPDTSAVMEAVSETLPTDKKDVWEDVDNNEEVATTAIETDDFPERTIARRISSKQRKLSLEEYRSTYLQVPKIADRKPVFLSREVRDRLDEIVRRLGGRGMSVSGLVENITRQHFATYENDIDQWRKL</sequence>
<organism evidence="2 3">
    <name type="scientific">Bacteroides xylanisolvens</name>
    <dbReference type="NCBI Taxonomy" id="371601"/>
    <lineage>
        <taxon>Bacteria</taxon>
        <taxon>Pseudomonadati</taxon>
        <taxon>Bacteroidota</taxon>
        <taxon>Bacteroidia</taxon>
        <taxon>Bacteroidales</taxon>
        <taxon>Bacteroidaceae</taxon>
        <taxon>Bacteroides</taxon>
    </lineage>
</organism>
<dbReference type="RefSeq" id="WP_118407214.1">
    <property type="nucleotide sequence ID" value="NZ_QROC01000002.1"/>
</dbReference>
<dbReference type="EMBL" id="QROC01000002">
    <property type="protein sequence ID" value="RHL01351.1"/>
    <property type="molecule type" value="Genomic_DNA"/>
</dbReference>
<feature type="region of interest" description="Disordered" evidence="1">
    <location>
        <begin position="17"/>
        <end position="56"/>
    </location>
</feature>
<gene>
    <name evidence="2" type="ORF">DW042_02145</name>
</gene>
<reference evidence="2 3" key="1">
    <citation type="submission" date="2018-08" db="EMBL/GenBank/DDBJ databases">
        <title>A genome reference for cultivated species of the human gut microbiota.</title>
        <authorList>
            <person name="Zou Y."/>
            <person name="Xue W."/>
            <person name="Luo G."/>
        </authorList>
    </citation>
    <scope>NUCLEOTIDE SEQUENCE [LARGE SCALE GENOMIC DNA]</scope>
    <source>
        <strain evidence="2 3">AF39-6AC</strain>
    </source>
</reference>
<evidence type="ECO:0000313" key="3">
    <source>
        <dbReference type="Proteomes" id="UP000284417"/>
    </source>
</evidence>
<dbReference type="AlphaFoldDB" id="A0A415I175"/>